<keyword evidence="1" id="KW-0812">Transmembrane</keyword>
<organism evidence="2 3">
    <name type="scientific">Deminuibacter soli</name>
    <dbReference type="NCBI Taxonomy" id="2291815"/>
    <lineage>
        <taxon>Bacteria</taxon>
        <taxon>Pseudomonadati</taxon>
        <taxon>Bacteroidota</taxon>
        <taxon>Chitinophagia</taxon>
        <taxon>Chitinophagales</taxon>
        <taxon>Chitinophagaceae</taxon>
        <taxon>Deminuibacter</taxon>
    </lineage>
</organism>
<evidence type="ECO:0000256" key="1">
    <source>
        <dbReference type="SAM" id="Phobius"/>
    </source>
</evidence>
<keyword evidence="1" id="KW-1133">Transmembrane helix</keyword>
<keyword evidence="3" id="KW-1185">Reference proteome</keyword>
<comment type="caution">
    <text evidence="2">The sequence shown here is derived from an EMBL/GenBank/DDBJ whole genome shotgun (WGS) entry which is preliminary data.</text>
</comment>
<protein>
    <submittedName>
        <fullName evidence="2">Uncharacterized protein</fullName>
    </submittedName>
</protein>
<dbReference type="EMBL" id="QTJU01000008">
    <property type="protein sequence ID" value="RFM26562.1"/>
    <property type="molecule type" value="Genomic_DNA"/>
</dbReference>
<feature type="transmembrane region" description="Helical" evidence="1">
    <location>
        <begin position="129"/>
        <end position="148"/>
    </location>
</feature>
<feature type="transmembrane region" description="Helical" evidence="1">
    <location>
        <begin position="6"/>
        <end position="31"/>
    </location>
</feature>
<sequence>MKTFLPTHIIFTFPLLIVQSYLVIYVSLLLLRRMKLLKRPYSGMNDAETLPAAFILLGVLIISSANAPALFQAVKSFGETYTSITEPFLLFYARSFLVTLFTSLLFIALNFVNLRFLFRADYPVPNLPVNLLICAIGVGFAIICWYTCREVLDNMTPQYINFR</sequence>
<evidence type="ECO:0000313" key="3">
    <source>
        <dbReference type="Proteomes" id="UP000261284"/>
    </source>
</evidence>
<evidence type="ECO:0000313" key="2">
    <source>
        <dbReference type="EMBL" id="RFM26562.1"/>
    </source>
</evidence>
<feature type="transmembrane region" description="Helical" evidence="1">
    <location>
        <begin position="91"/>
        <end position="117"/>
    </location>
</feature>
<name>A0A3E1NFB6_9BACT</name>
<keyword evidence="1" id="KW-0472">Membrane</keyword>
<feature type="transmembrane region" description="Helical" evidence="1">
    <location>
        <begin position="52"/>
        <end position="71"/>
    </location>
</feature>
<reference evidence="2 3" key="1">
    <citation type="submission" date="2018-08" db="EMBL/GenBank/DDBJ databases">
        <title>Chitinophagaceae sp. K23C18032701, a novel bacterium isolated from forest soil.</title>
        <authorList>
            <person name="Wang C."/>
        </authorList>
    </citation>
    <scope>NUCLEOTIDE SEQUENCE [LARGE SCALE GENOMIC DNA]</scope>
    <source>
        <strain evidence="2 3">K23C18032701</strain>
    </source>
</reference>
<dbReference type="OrthoDB" id="9905264at2"/>
<gene>
    <name evidence="2" type="ORF">DXN05_18465</name>
</gene>
<dbReference type="AlphaFoldDB" id="A0A3E1NFB6"/>
<dbReference type="Proteomes" id="UP000261284">
    <property type="component" value="Unassembled WGS sequence"/>
</dbReference>
<proteinExistence type="predicted"/>
<accession>A0A3E1NFB6</accession>
<dbReference type="RefSeq" id="WP_116848766.1">
    <property type="nucleotide sequence ID" value="NZ_QTJU01000008.1"/>
</dbReference>